<proteinExistence type="predicted"/>
<gene>
    <name evidence="2" type="ORF">SEPMUDRAFT_157470</name>
</gene>
<accession>M3AXG8</accession>
<evidence type="ECO:0000256" key="1">
    <source>
        <dbReference type="SAM" id="SignalP"/>
    </source>
</evidence>
<dbReference type="GeneID" id="27904872"/>
<organism evidence="2 3">
    <name type="scientific">Sphaerulina musiva (strain SO2202)</name>
    <name type="common">Poplar stem canker fungus</name>
    <name type="synonym">Septoria musiva</name>
    <dbReference type="NCBI Taxonomy" id="692275"/>
    <lineage>
        <taxon>Eukaryota</taxon>
        <taxon>Fungi</taxon>
        <taxon>Dikarya</taxon>
        <taxon>Ascomycota</taxon>
        <taxon>Pezizomycotina</taxon>
        <taxon>Dothideomycetes</taxon>
        <taxon>Dothideomycetidae</taxon>
        <taxon>Mycosphaerellales</taxon>
        <taxon>Mycosphaerellaceae</taxon>
        <taxon>Sphaerulina</taxon>
    </lineage>
</organism>
<dbReference type="HOGENOM" id="CLU_674675_0_0_1"/>
<dbReference type="eggNOG" id="ENOG502SSSA">
    <property type="taxonomic scope" value="Eukaryota"/>
</dbReference>
<dbReference type="OMA" id="TDGVCHA"/>
<feature type="signal peptide" evidence="1">
    <location>
        <begin position="1"/>
        <end position="17"/>
    </location>
</feature>
<dbReference type="AlphaFoldDB" id="M3AXG8"/>
<evidence type="ECO:0008006" key="4">
    <source>
        <dbReference type="Google" id="ProtNLM"/>
    </source>
</evidence>
<protein>
    <recommendedName>
        <fullName evidence="4">Apple domain-containing protein</fullName>
    </recommendedName>
</protein>
<feature type="chain" id="PRO_5004031606" description="Apple domain-containing protein" evidence="1">
    <location>
        <begin position="18"/>
        <end position="408"/>
    </location>
</feature>
<dbReference type="RefSeq" id="XP_016759556.1">
    <property type="nucleotide sequence ID" value="XM_016907735.1"/>
</dbReference>
<name>M3AXG8_SPHMS</name>
<keyword evidence="1" id="KW-0732">Signal</keyword>
<evidence type="ECO:0000313" key="2">
    <source>
        <dbReference type="EMBL" id="EMF11435.1"/>
    </source>
</evidence>
<dbReference type="EMBL" id="KB456266">
    <property type="protein sequence ID" value="EMF11435.1"/>
    <property type="molecule type" value="Genomic_DNA"/>
</dbReference>
<dbReference type="STRING" id="692275.M3AXG8"/>
<dbReference type="OrthoDB" id="3648004at2759"/>
<dbReference type="Proteomes" id="UP000016931">
    <property type="component" value="Unassembled WGS sequence"/>
</dbReference>
<reference evidence="2 3" key="1">
    <citation type="journal article" date="2012" name="PLoS Pathog.">
        <title>Diverse lifestyles and strategies of plant pathogenesis encoded in the genomes of eighteen Dothideomycetes fungi.</title>
        <authorList>
            <person name="Ohm R.A."/>
            <person name="Feau N."/>
            <person name="Henrissat B."/>
            <person name="Schoch C.L."/>
            <person name="Horwitz B.A."/>
            <person name="Barry K.W."/>
            <person name="Condon B.J."/>
            <person name="Copeland A.C."/>
            <person name="Dhillon B."/>
            <person name="Glaser F."/>
            <person name="Hesse C.N."/>
            <person name="Kosti I."/>
            <person name="LaButti K."/>
            <person name="Lindquist E.A."/>
            <person name="Lucas S."/>
            <person name="Salamov A.A."/>
            <person name="Bradshaw R.E."/>
            <person name="Ciuffetti L."/>
            <person name="Hamelin R.C."/>
            <person name="Kema G.H.J."/>
            <person name="Lawrence C."/>
            <person name="Scott J.A."/>
            <person name="Spatafora J.W."/>
            <person name="Turgeon B.G."/>
            <person name="de Wit P.J.G.M."/>
            <person name="Zhong S."/>
            <person name="Goodwin S.B."/>
            <person name="Grigoriev I.V."/>
        </authorList>
    </citation>
    <scope>NUCLEOTIDE SEQUENCE [LARGE SCALE GENOMIC DNA]</scope>
    <source>
        <strain evidence="2 3">SO2202</strain>
    </source>
</reference>
<evidence type="ECO:0000313" key="3">
    <source>
        <dbReference type="Proteomes" id="UP000016931"/>
    </source>
</evidence>
<keyword evidence="3" id="KW-1185">Reference proteome</keyword>
<sequence length="408" mass="41905">MQFLVLVSALLSTGAVAQLSSVVNKACNTRYSVSPTTRIRTTTYRASITRTVGRTLVINPVATVTSAPSTFFTTSTSTALATVTAASSTDTFTAFQTVTQTQTFTNTQSFTTATTVLSTTLVAGITRTVAAPAGFTALADSPGFSAKKRSPLLERREPHVSRDTKMRYHLPALPESGKALNARQNGGSGAQFPVGVQCTSRTTFFATSTTTSTAVGTGGASTVTVVAPNVVSTVTVSTTGTTTIVPADATTFVTVSTFVSATTTSTSTFVTTQSATITIRAPAATQYAQCQTNNQISSVFGGNQIGTLTFNGDFVLQSVNVTDTTGAGCCNVCATTANCAGYAQSPATAGSICYFIVTDGRCDPSQTFTDTYNYYQIDTAGYTVGNAQCGQLGPQAGPPLGADGGQAA</sequence>